<dbReference type="EC" id="2.4.1.25" evidence="3 10"/>
<dbReference type="Proteomes" id="UP000319143">
    <property type="component" value="Unassembled WGS sequence"/>
</dbReference>
<name>A0A5C6DME5_9BACT</name>
<dbReference type="NCBIfam" id="NF011080">
    <property type="entry name" value="PRK14508.1-3"/>
    <property type="match status" value="1"/>
</dbReference>
<evidence type="ECO:0000256" key="2">
    <source>
        <dbReference type="ARBA" id="ARBA00005684"/>
    </source>
</evidence>
<dbReference type="NCBIfam" id="TIGR00217">
    <property type="entry name" value="malQ"/>
    <property type="match status" value="1"/>
</dbReference>
<dbReference type="Pfam" id="PF02446">
    <property type="entry name" value="Glyco_hydro_77"/>
    <property type="match status" value="1"/>
</dbReference>
<evidence type="ECO:0000256" key="6">
    <source>
        <dbReference type="ARBA" id="ARBA00022679"/>
    </source>
</evidence>
<evidence type="ECO:0000313" key="12">
    <source>
        <dbReference type="Proteomes" id="UP000319143"/>
    </source>
</evidence>
<evidence type="ECO:0000256" key="1">
    <source>
        <dbReference type="ARBA" id="ARBA00000439"/>
    </source>
</evidence>
<reference evidence="11 12" key="1">
    <citation type="submission" date="2019-02" db="EMBL/GenBank/DDBJ databases">
        <title>Deep-cultivation of Planctomycetes and their phenomic and genomic characterization uncovers novel biology.</title>
        <authorList>
            <person name="Wiegand S."/>
            <person name="Jogler M."/>
            <person name="Boedeker C."/>
            <person name="Pinto D."/>
            <person name="Vollmers J."/>
            <person name="Rivas-Marin E."/>
            <person name="Kohn T."/>
            <person name="Peeters S.H."/>
            <person name="Heuer A."/>
            <person name="Rast P."/>
            <person name="Oberbeckmann S."/>
            <person name="Bunk B."/>
            <person name="Jeske O."/>
            <person name="Meyerdierks A."/>
            <person name="Storesund J.E."/>
            <person name="Kallscheuer N."/>
            <person name="Luecker S."/>
            <person name="Lage O.M."/>
            <person name="Pohl T."/>
            <person name="Merkel B.J."/>
            <person name="Hornburger P."/>
            <person name="Mueller R.-W."/>
            <person name="Bruemmer F."/>
            <person name="Labrenz M."/>
            <person name="Spormann A.M."/>
            <person name="Op Den Camp H."/>
            <person name="Overmann J."/>
            <person name="Amann R."/>
            <person name="Jetten M.S.M."/>
            <person name="Mascher T."/>
            <person name="Medema M.H."/>
            <person name="Devos D.P."/>
            <person name="Kaster A.-K."/>
            <person name="Ovreas L."/>
            <person name="Rohde M."/>
            <person name="Galperin M.Y."/>
            <person name="Jogler C."/>
        </authorList>
    </citation>
    <scope>NUCLEOTIDE SEQUENCE [LARGE SCALE GENOMIC DNA]</scope>
    <source>
        <strain evidence="11 12">Poly41</strain>
    </source>
</reference>
<accession>A0A5C6DME5</accession>
<organism evidence="11 12">
    <name type="scientific">Novipirellula artificiosorum</name>
    <dbReference type="NCBI Taxonomy" id="2528016"/>
    <lineage>
        <taxon>Bacteria</taxon>
        <taxon>Pseudomonadati</taxon>
        <taxon>Planctomycetota</taxon>
        <taxon>Planctomycetia</taxon>
        <taxon>Pirellulales</taxon>
        <taxon>Pirellulaceae</taxon>
        <taxon>Novipirellula</taxon>
    </lineage>
</organism>
<proteinExistence type="inferred from homology"/>
<keyword evidence="7 10" id="KW-0119">Carbohydrate metabolism</keyword>
<dbReference type="InterPro" id="IPR017853">
    <property type="entry name" value="GH"/>
</dbReference>
<evidence type="ECO:0000256" key="4">
    <source>
        <dbReference type="ARBA" id="ARBA00020295"/>
    </source>
</evidence>
<dbReference type="GO" id="GO:0005975">
    <property type="term" value="P:carbohydrate metabolic process"/>
    <property type="evidence" value="ECO:0007669"/>
    <property type="project" value="InterPro"/>
</dbReference>
<keyword evidence="12" id="KW-1185">Reference proteome</keyword>
<evidence type="ECO:0000313" key="11">
    <source>
        <dbReference type="EMBL" id="TWU37007.1"/>
    </source>
</evidence>
<evidence type="ECO:0000256" key="10">
    <source>
        <dbReference type="RuleBase" id="RU361207"/>
    </source>
</evidence>
<comment type="similarity">
    <text evidence="2 10">Belongs to the disproportionating enzyme family.</text>
</comment>
<evidence type="ECO:0000256" key="5">
    <source>
        <dbReference type="ARBA" id="ARBA00022676"/>
    </source>
</evidence>
<dbReference type="AlphaFoldDB" id="A0A5C6DME5"/>
<dbReference type="GO" id="GO:0004134">
    <property type="term" value="F:4-alpha-glucanotransferase activity"/>
    <property type="evidence" value="ECO:0007669"/>
    <property type="project" value="UniProtKB-EC"/>
</dbReference>
<evidence type="ECO:0000256" key="8">
    <source>
        <dbReference type="ARBA" id="ARBA00031423"/>
    </source>
</evidence>
<dbReference type="EMBL" id="SJPV01000005">
    <property type="protein sequence ID" value="TWU37007.1"/>
    <property type="molecule type" value="Genomic_DNA"/>
</dbReference>
<sequence>MRFPRSSGVLCHITCLPNEFGIGDLGDSSFRFVDFLHQAGQGIWQILPLSPPAHGNSPYSAYSAFAGNPLLISPRSLVETGLLNESDIAETPPTPTNPSRVDFDSVAAYRQPLLNKAFTNFLRDGHSELKSSFRSFVTNSAWWLDDFARYESLMRHFNLCDWTRWPRELAQRSEEAIREWDDKLANQIEFSKFQQFVFDVQWMRVKDYANQRGIRTYGDMPIFVAHESADVWANQDLFCLDGSGKPTLIAGVPPDYFSKTGQLWGNPQYRWDVIEATDYAWWTARFGQALHQFDLLRIDHFRGFESYWEVPAGSRTAVAGKWQQGPKEKPFMAARKKLGELPLIAEDLGMITEAVHRLRDRLGFPGMRVLQFGFEQKDDAYHRPSHYPEGSVAYTGTHDNDTVMGWYKDHLRDPDKRELLAEIITSDQEIHFQLVAAVLNSRSDTAVIPVQDLLGLGSEARMNQPGKAKGSWGWRLQSGAITNELAERLAAMTHSADRC</sequence>
<evidence type="ECO:0000256" key="9">
    <source>
        <dbReference type="ARBA" id="ARBA00031501"/>
    </source>
</evidence>
<dbReference type="OrthoDB" id="9811841at2"/>
<dbReference type="PANTHER" id="PTHR32438">
    <property type="entry name" value="4-ALPHA-GLUCANOTRANSFERASE DPE1, CHLOROPLASTIC/AMYLOPLASTIC"/>
    <property type="match status" value="1"/>
</dbReference>
<dbReference type="PANTHER" id="PTHR32438:SF5">
    <property type="entry name" value="4-ALPHA-GLUCANOTRANSFERASE DPE1, CHLOROPLASTIC_AMYLOPLASTIC"/>
    <property type="match status" value="1"/>
</dbReference>
<comment type="caution">
    <text evidence="11">The sequence shown here is derived from an EMBL/GenBank/DDBJ whole genome shotgun (WGS) entry which is preliminary data.</text>
</comment>
<dbReference type="RefSeq" id="WP_146527189.1">
    <property type="nucleotide sequence ID" value="NZ_SJPV01000005.1"/>
</dbReference>
<dbReference type="SUPFAM" id="SSF51445">
    <property type="entry name" value="(Trans)glycosidases"/>
    <property type="match status" value="1"/>
</dbReference>
<gene>
    <name evidence="11" type="primary">malQ</name>
    <name evidence="11" type="ORF">Poly41_31330</name>
</gene>
<keyword evidence="5 10" id="KW-0328">Glycosyltransferase</keyword>
<dbReference type="InterPro" id="IPR003385">
    <property type="entry name" value="Glyco_hydro_77"/>
</dbReference>
<evidence type="ECO:0000256" key="7">
    <source>
        <dbReference type="ARBA" id="ARBA00023277"/>
    </source>
</evidence>
<keyword evidence="6 10" id="KW-0808">Transferase</keyword>
<evidence type="ECO:0000256" key="3">
    <source>
        <dbReference type="ARBA" id="ARBA00012560"/>
    </source>
</evidence>
<dbReference type="Gene3D" id="3.20.20.80">
    <property type="entry name" value="Glycosidases"/>
    <property type="match status" value="1"/>
</dbReference>
<protein>
    <recommendedName>
        <fullName evidence="4 10">4-alpha-glucanotransferase</fullName>
        <ecNumber evidence="3 10">2.4.1.25</ecNumber>
    </recommendedName>
    <alternativeName>
        <fullName evidence="8 10">Amylomaltase</fullName>
    </alternativeName>
    <alternativeName>
        <fullName evidence="9 10">Disproportionating enzyme</fullName>
    </alternativeName>
</protein>
<comment type="catalytic activity">
    <reaction evidence="1 10">
        <text>Transfers a segment of a (1-&gt;4)-alpha-D-glucan to a new position in an acceptor, which may be glucose or a (1-&gt;4)-alpha-D-glucan.</text>
        <dbReference type="EC" id="2.4.1.25"/>
    </reaction>
</comment>